<evidence type="ECO:0000313" key="2">
    <source>
        <dbReference type="EMBL" id="GAA0746909.1"/>
    </source>
</evidence>
<comment type="caution">
    <text evidence="2">The sequence shown here is derived from an EMBL/GenBank/DDBJ whole genome shotgun (WGS) entry which is preliminary data.</text>
</comment>
<dbReference type="SUPFAM" id="SSF54106">
    <property type="entry name" value="LysM domain"/>
    <property type="match status" value="3"/>
</dbReference>
<protein>
    <recommendedName>
        <fullName evidence="1">LysM domain-containing protein</fullName>
    </recommendedName>
</protein>
<dbReference type="RefSeq" id="WP_343763822.1">
    <property type="nucleotide sequence ID" value="NZ_BAAACG010000019.1"/>
</dbReference>
<dbReference type="EMBL" id="BAAACG010000019">
    <property type="protein sequence ID" value="GAA0746909.1"/>
    <property type="molecule type" value="Genomic_DNA"/>
</dbReference>
<dbReference type="Proteomes" id="UP001501510">
    <property type="component" value="Unassembled WGS sequence"/>
</dbReference>
<evidence type="ECO:0000313" key="3">
    <source>
        <dbReference type="Proteomes" id="UP001501510"/>
    </source>
</evidence>
<feature type="domain" description="LysM" evidence="1">
    <location>
        <begin position="9"/>
        <end position="53"/>
    </location>
</feature>
<dbReference type="Gene3D" id="3.10.350.10">
    <property type="entry name" value="LysM domain"/>
    <property type="match status" value="3"/>
</dbReference>
<dbReference type="PANTHER" id="PTHR33734">
    <property type="entry name" value="LYSM DOMAIN-CONTAINING GPI-ANCHORED PROTEIN 2"/>
    <property type="match status" value="1"/>
</dbReference>
<feature type="domain" description="LysM" evidence="1">
    <location>
        <begin position="64"/>
        <end position="108"/>
    </location>
</feature>
<accession>A0ABN1JVB3</accession>
<dbReference type="InterPro" id="IPR018392">
    <property type="entry name" value="LysM"/>
</dbReference>
<evidence type="ECO:0000259" key="1">
    <source>
        <dbReference type="PROSITE" id="PS51782"/>
    </source>
</evidence>
<name>A0ABN1JVB3_9CLOT</name>
<sequence>MDNLYEYGSYYTIKKGDTLYRIAKDNNIELEMLMKANKGIDPYNLMIGQVIFVPMYDKKCPYGKIYKVKKGDNYVVIMEKYDLSLQDIERANPGFSLEDIYEGQEICIPSDRTGLVCKRVYTVEEGDNLVNIAEKFVVSVADLLRYNSITAPSQFKIPGIKICIPEEEAPV</sequence>
<reference evidence="2 3" key="1">
    <citation type="journal article" date="2019" name="Int. J. Syst. Evol. Microbiol.">
        <title>The Global Catalogue of Microorganisms (GCM) 10K type strain sequencing project: providing services to taxonomists for standard genome sequencing and annotation.</title>
        <authorList>
            <consortium name="The Broad Institute Genomics Platform"/>
            <consortium name="The Broad Institute Genome Sequencing Center for Infectious Disease"/>
            <person name="Wu L."/>
            <person name="Ma J."/>
        </authorList>
    </citation>
    <scope>NUCLEOTIDE SEQUENCE [LARGE SCALE GENOMIC DNA]</scope>
    <source>
        <strain evidence="2 3">JCM 1407</strain>
    </source>
</reference>
<dbReference type="InterPro" id="IPR036779">
    <property type="entry name" value="LysM_dom_sf"/>
</dbReference>
<feature type="domain" description="LysM" evidence="1">
    <location>
        <begin position="119"/>
        <end position="164"/>
    </location>
</feature>
<dbReference type="SMART" id="SM00257">
    <property type="entry name" value="LysM"/>
    <property type="match status" value="3"/>
</dbReference>
<dbReference type="PANTHER" id="PTHR33734:SF22">
    <property type="entry name" value="MEMBRANE-BOUND LYTIC MUREIN TRANSGLYCOSYLASE D"/>
    <property type="match status" value="1"/>
</dbReference>
<organism evidence="2 3">
    <name type="scientific">Clostridium oceanicum</name>
    <dbReference type="NCBI Taxonomy" id="1543"/>
    <lineage>
        <taxon>Bacteria</taxon>
        <taxon>Bacillati</taxon>
        <taxon>Bacillota</taxon>
        <taxon>Clostridia</taxon>
        <taxon>Eubacteriales</taxon>
        <taxon>Clostridiaceae</taxon>
        <taxon>Clostridium</taxon>
    </lineage>
</organism>
<gene>
    <name evidence="2" type="ORF">GCM10008906_35150</name>
</gene>
<dbReference type="CDD" id="cd00118">
    <property type="entry name" value="LysM"/>
    <property type="match status" value="3"/>
</dbReference>
<dbReference type="PROSITE" id="PS51782">
    <property type="entry name" value="LYSM"/>
    <property type="match status" value="3"/>
</dbReference>
<dbReference type="Pfam" id="PF01476">
    <property type="entry name" value="LysM"/>
    <property type="match status" value="3"/>
</dbReference>
<keyword evidence="3" id="KW-1185">Reference proteome</keyword>
<proteinExistence type="predicted"/>